<dbReference type="Proteomes" id="UP000010878">
    <property type="component" value="Chromosome"/>
</dbReference>
<organism evidence="10 11">
    <name type="scientific">Natronococcus occultus SP4</name>
    <dbReference type="NCBI Taxonomy" id="694430"/>
    <lineage>
        <taxon>Archaea</taxon>
        <taxon>Methanobacteriati</taxon>
        <taxon>Methanobacteriota</taxon>
        <taxon>Stenosarchaea group</taxon>
        <taxon>Halobacteria</taxon>
        <taxon>Halobacteriales</taxon>
        <taxon>Natrialbaceae</taxon>
        <taxon>Natronococcus</taxon>
    </lineage>
</organism>
<evidence type="ECO:0000256" key="8">
    <source>
        <dbReference type="SAM" id="Phobius"/>
    </source>
</evidence>
<dbReference type="InterPro" id="IPR036852">
    <property type="entry name" value="Peptidase_S8/S53_dom_sf"/>
</dbReference>
<evidence type="ECO:0000256" key="5">
    <source>
        <dbReference type="ARBA" id="ARBA00022825"/>
    </source>
</evidence>
<feature type="domain" description="Peptidase S8/S53" evidence="9">
    <location>
        <begin position="122"/>
        <end position="364"/>
    </location>
</feature>
<dbReference type="GO" id="GO:0006508">
    <property type="term" value="P:proteolysis"/>
    <property type="evidence" value="ECO:0007669"/>
    <property type="project" value="UniProtKB-KW"/>
</dbReference>
<dbReference type="PROSITE" id="PS00136">
    <property type="entry name" value="SUBTILASE_ASP"/>
    <property type="match status" value="1"/>
</dbReference>
<dbReference type="AlphaFoldDB" id="L0K1H0"/>
<dbReference type="PANTHER" id="PTHR43806">
    <property type="entry name" value="PEPTIDASE S8"/>
    <property type="match status" value="1"/>
</dbReference>
<dbReference type="PANTHER" id="PTHR43806:SF11">
    <property type="entry name" value="CEREVISIN-RELATED"/>
    <property type="match status" value="1"/>
</dbReference>
<sequence length="601" mass="61893">MSEHNVSRRRLLRGTAAGATATGVVHTAAAQGPPERKIIGLTADAPPGLARQSAEEIHHELDFDRIGKAIVGNFPEEAIDGLENNPNVRYVEDDQRATALQTTPWGVDRVGGDLVHDAGETGSGGSIAIVDTGVQVDHESLDVAGGEAFGTTCTTCQEPYGDDNGHGTHCAGTAVAPDNETGVVGVSLQSELYAVKVLDSQGGGDFGDVAAGVEWAADQGIDVVSLSLGGSIPVQALEDACQYAVDQGSLVVAAAGNDGCCDSVGYPAAYDSVVAVSSTNQSDDISSFSSRGLEVDIAAPGSDIYSTYTGGDYDTLSGTSMACPHVAGAAAHLMGDGMENTEARDQLFDTAEDVGLSGNEQGHGLLDAEAAILDDVDPPEPELSVSTDSATGVGETAVTLNGSLSDLGDASSADVRFEWGEAGGVLPNETDARTLTSTGSFSHDVSGLSEGTDYEFRAVAESATEEDAGFVQTFTTDTTGGCFITTATTGEGHTLNSLRRFRDESLATTPVGRGLVEFYYRISPPIADTLADHPDGRTARATRWLVERCGTLSDTQDETDSRAASAALGTVLTTLYLVVVAVGAGGHAGARTRSKLERESS</sequence>
<reference evidence="10 11" key="1">
    <citation type="submission" date="2012-11" db="EMBL/GenBank/DDBJ databases">
        <title>FINISHED of Natronococcus occultus SP4, DSM 3396.</title>
        <authorList>
            <consortium name="DOE Joint Genome Institute"/>
            <person name="Eisen J."/>
            <person name="Huntemann M."/>
            <person name="Wei C.-L."/>
            <person name="Han J."/>
            <person name="Detter J.C."/>
            <person name="Han C."/>
            <person name="Tapia R."/>
            <person name="Chen A."/>
            <person name="Kyrpides N."/>
            <person name="Mavromatis K."/>
            <person name="Markowitz V."/>
            <person name="Szeto E."/>
            <person name="Ivanova N."/>
            <person name="Mikhailova N."/>
            <person name="Ovchinnikova G."/>
            <person name="Pagani I."/>
            <person name="Pati A."/>
            <person name="Goodwin L."/>
            <person name="Nordberg H.P."/>
            <person name="Cantor M.N."/>
            <person name="Hua S.X."/>
            <person name="Woyke T."/>
            <person name="Eisen J."/>
            <person name="Klenk H.-P."/>
            <person name="Klenk H.-P."/>
        </authorList>
    </citation>
    <scope>NUCLEOTIDE SEQUENCE [LARGE SCALE GENOMIC DNA]</scope>
    <source>
        <strain evidence="10 11">SP4</strain>
    </source>
</reference>
<dbReference type="EMBL" id="CP003929">
    <property type="protein sequence ID" value="AGB37968.1"/>
    <property type="molecule type" value="Genomic_DNA"/>
</dbReference>
<dbReference type="CDD" id="cd07477">
    <property type="entry name" value="Peptidases_S8_Subtilisin_subset"/>
    <property type="match status" value="1"/>
</dbReference>
<dbReference type="eggNOG" id="arCOG10597">
    <property type="taxonomic scope" value="Archaea"/>
</dbReference>
<dbReference type="GeneID" id="14403872"/>
<dbReference type="InterPro" id="IPR034202">
    <property type="entry name" value="Subtilisin_Carlsberg-like"/>
</dbReference>
<keyword evidence="11" id="KW-1185">Reference proteome</keyword>
<keyword evidence="8" id="KW-0472">Membrane</keyword>
<dbReference type="GO" id="GO:0004252">
    <property type="term" value="F:serine-type endopeptidase activity"/>
    <property type="evidence" value="ECO:0007669"/>
    <property type="project" value="UniProtKB-UniRule"/>
</dbReference>
<evidence type="ECO:0000259" key="9">
    <source>
        <dbReference type="Pfam" id="PF00082"/>
    </source>
</evidence>
<dbReference type="SUPFAM" id="SSF54897">
    <property type="entry name" value="Protease propeptides/inhibitors"/>
    <property type="match status" value="1"/>
</dbReference>
<dbReference type="InterPro" id="IPR022398">
    <property type="entry name" value="Peptidase_S8_His-AS"/>
</dbReference>
<dbReference type="InterPro" id="IPR037045">
    <property type="entry name" value="S8pro/Inhibitor_I9_sf"/>
</dbReference>
<keyword evidence="5 6" id="KW-0720">Serine protease</keyword>
<dbReference type="PROSITE" id="PS51318">
    <property type="entry name" value="TAT"/>
    <property type="match status" value="1"/>
</dbReference>
<keyword evidence="4 6" id="KW-0378">Hydrolase</keyword>
<keyword evidence="8" id="KW-0812">Transmembrane</keyword>
<dbReference type="PRINTS" id="PR00723">
    <property type="entry name" value="SUBTILISIN"/>
</dbReference>
<evidence type="ECO:0000313" key="11">
    <source>
        <dbReference type="Proteomes" id="UP000010878"/>
    </source>
</evidence>
<dbReference type="Pfam" id="PF00082">
    <property type="entry name" value="Peptidase_S8"/>
    <property type="match status" value="1"/>
</dbReference>
<keyword evidence="2 6" id="KW-0645">Protease</keyword>
<dbReference type="InterPro" id="IPR023828">
    <property type="entry name" value="Peptidase_S8_Ser-AS"/>
</dbReference>
<dbReference type="KEGG" id="nou:Natoc_2188"/>
<dbReference type="InterPro" id="IPR049886">
    <property type="entry name" value="CFI_box_CTERM_dom"/>
</dbReference>
<dbReference type="InterPro" id="IPR023827">
    <property type="entry name" value="Peptidase_S8_Asp-AS"/>
</dbReference>
<dbReference type="PROSITE" id="PS00137">
    <property type="entry name" value="SUBTILASE_HIS"/>
    <property type="match status" value="1"/>
</dbReference>
<dbReference type="HOGENOM" id="CLU_024433_0_0_2"/>
<evidence type="ECO:0000256" key="7">
    <source>
        <dbReference type="RuleBase" id="RU003355"/>
    </source>
</evidence>
<keyword evidence="3" id="KW-0479">Metal-binding</keyword>
<evidence type="ECO:0000256" key="3">
    <source>
        <dbReference type="ARBA" id="ARBA00022723"/>
    </source>
</evidence>
<dbReference type="SUPFAM" id="SSF52743">
    <property type="entry name" value="Subtilisin-like"/>
    <property type="match status" value="1"/>
</dbReference>
<dbReference type="Gene3D" id="3.30.70.80">
    <property type="entry name" value="Peptidase S8 propeptide/proteinase inhibitor I9"/>
    <property type="match status" value="1"/>
</dbReference>
<evidence type="ECO:0000313" key="10">
    <source>
        <dbReference type="EMBL" id="AGB37968.1"/>
    </source>
</evidence>
<dbReference type="PROSITE" id="PS00138">
    <property type="entry name" value="SUBTILASE_SER"/>
    <property type="match status" value="1"/>
</dbReference>
<dbReference type="InterPro" id="IPR015500">
    <property type="entry name" value="Peptidase_S8_subtilisin-rel"/>
</dbReference>
<protein>
    <submittedName>
        <fullName evidence="10">Subtilisin-like serine protease</fullName>
    </submittedName>
</protein>
<dbReference type="GO" id="GO:0046872">
    <property type="term" value="F:metal ion binding"/>
    <property type="evidence" value="ECO:0007669"/>
    <property type="project" value="UniProtKB-KW"/>
</dbReference>
<gene>
    <name evidence="10" type="ORF">Natoc_2188</name>
</gene>
<evidence type="ECO:0000256" key="6">
    <source>
        <dbReference type="PROSITE-ProRule" id="PRU01240"/>
    </source>
</evidence>
<dbReference type="RefSeq" id="WP_015321411.1">
    <property type="nucleotide sequence ID" value="NC_019974.1"/>
</dbReference>
<accession>L0K1H0</accession>
<feature type="active site" description="Charge relay system" evidence="6">
    <location>
        <position position="166"/>
    </location>
</feature>
<dbReference type="Gene3D" id="3.40.50.200">
    <property type="entry name" value="Peptidase S8/S53 domain"/>
    <property type="match status" value="1"/>
</dbReference>
<dbReference type="STRING" id="694430.Natoc_2188"/>
<keyword evidence="8" id="KW-1133">Transmembrane helix</keyword>
<evidence type="ECO:0000256" key="2">
    <source>
        <dbReference type="ARBA" id="ARBA00022670"/>
    </source>
</evidence>
<feature type="transmembrane region" description="Helical" evidence="8">
    <location>
        <begin position="566"/>
        <end position="590"/>
    </location>
</feature>
<dbReference type="eggNOG" id="arCOG00702">
    <property type="taxonomic scope" value="Archaea"/>
</dbReference>
<evidence type="ECO:0000256" key="1">
    <source>
        <dbReference type="ARBA" id="ARBA00011073"/>
    </source>
</evidence>
<dbReference type="NCBIfam" id="NF041770">
    <property type="entry name" value="CFI_box_CTERM"/>
    <property type="match status" value="1"/>
</dbReference>
<name>L0K1H0_9EURY</name>
<feature type="active site" description="Charge relay system" evidence="6">
    <location>
        <position position="320"/>
    </location>
</feature>
<dbReference type="InterPro" id="IPR050131">
    <property type="entry name" value="Peptidase_S8_subtilisin-like"/>
</dbReference>
<feature type="active site" description="Charge relay system" evidence="6">
    <location>
        <position position="131"/>
    </location>
</feature>
<dbReference type="PROSITE" id="PS51892">
    <property type="entry name" value="SUBTILASE"/>
    <property type="match status" value="1"/>
</dbReference>
<dbReference type="InterPro" id="IPR006311">
    <property type="entry name" value="TAT_signal"/>
</dbReference>
<comment type="similarity">
    <text evidence="1 6 7">Belongs to the peptidase S8 family.</text>
</comment>
<dbReference type="InterPro" id="IPR000209">
    <property type="entry name" value="Peptidase_S8/S53_dom"/>
</dbReference>
<proteinExistence type="inferred from homology"/>
<dbReference type="OrthoDB" id="27270at2157"/>
<evidence type="ECO:0000256" key="4">
    <source>
        <dbReference type="ARBA" id="ARBA00022801"/>
    </source>
</evidence>